<proteinExistence type="predicted"/>
<organism evidence="1 2">
    <name type="scientific">Ideonella azotifigens</name>
    <dbReference type="NCBI Taxonomy" id="513160"/>
    <lineage>
        <taxon>Bacteria</taxon>
        <taxon>Pseudomonadati</taxon>
        <taxon>Pseudomonadota</taxon>
        <taxon>Betaproteobacteria</taxon>
        <taxon>Burkholderiales</taxon>
        <taxon>Sphaerotilaceae</taxon>
        <taxon>Ideonella</taxon>
    </lineage>
</organism>
<accession>A0ABN1JTX4</accession>
<name>A0ABN1JTX4_9BURK</name>
<comment type="caution">
    <text evidence="1">The sequence shown here is derived from an EMBL/GenBank/DDBJ whole genome shotgun (WGS) entry which is preliminary data.</text>
</comment>
<keyword evidence="2" id="KW-1185">Reference proteome</keyword>
<sequence length="288" mass="31285">MIYIMGMSHILPVLDACSADGLKAQLGRISNDQAPQFVDWHTDPAQIAVPVQVANLYIRQIAPHWGPTLALQSSPSVISMAPGFQKMLAGMNGEGGQGGNVLFTFIHGEEHIHLALREQPQPLDFWLPERPDLAPLPGRQIVPLYVIELQVAAQIAKAQAILLAIRAMQPSMPVFNVVCPPTIPGERWDPGPGVVDPEAVDMSPLSVRLKYYLVYARQIRESARACGINSLLPPAEAMDPQGYLAAEFAGDSVHGNKRYGALVLRQMAEIAEKTGQRRVPAELLAQAA</sequence>
<gene>
    <name evidence="1" type="ORF">GCM10009107_14160</name>
</gene>
<evidence type="ECO:0000313" key="1">
    <source>
        <dbReference type="EMBL" id="GAA0746533.1"/>
    </source>
</evidence>
<dbReference type="EMBL" id="BAAAEW010000006">
    <property type="protein sequence ID" value="GAA0746533.1"/>
    <property type="molecule type" value="Genomic_DNA"/>
</dbReference>
<protein>
    <recommendedName>
        <fullName evidence="3">SGNH/GDSL hydrolase family protein</fullName>
    </recommendedName>
</protein>
<evidence type="ECO:0000313" key="2">
    <source>
        <dbReference type="Proteomes" id="UP001500279"/>
    </source>
</evidence>
<dbReference type="Proteomes" id="UP001500279">
    <property type="component" value="Unassembled WGS sequence"/>
</dbReference>
<evidence type="ECO:0008006" key="3">
    <source>
        <dbReference type="Google" id="ProtNLM"/>
    </source>
</evidence>
<dbReference type="RefSeq" id="WP_141284088.1">
    <property type="nucleotide sequence ID" value="NZ_BAAAEW010000006.1"/>
</dbReference>
<reference evidence="1 2" key="1">
    <citation type="journal article" date="2019" name="Int. J. Syst. Evol. Microbiol.">
        <title>The Global Catalogue of Microorganisms (GCM) 10K type strain sequencing project: providing services to taxonomists for standard genome sequencing and annotation.</title>
        <authorList>
            <consortium name="The Broad Institute Genomics Platform"/>
            <consortium name="The Broad Institute Genome Sequencing Center for Infectious Disease"/>
            <person name="Wu L."/>
            <person name="Ma J."/>
        </authorList>
    </citation>
    <scope>NUCLEOTIDE SEQUENCE [LARGE SCALE GENOMIC DNA]</scope>
    <source>
        <strain evidence="1 2">JCM 15503</strain>
    </source>
</reference>